<keyword evidence="7" id="KW-0804">Transcription</keyword>
<dbReference type="GO" id="GO:0000118">
    <property type="term" value="C:histone deacetylase complex"/>
    <property type="evidence" value="ECO:0007669"/>
    <property type="project" value="TreeGrafter"/>
</dbReference>
<evidence type="ECO:0000256" key="1">
    <source>
        <dbReference type="ARBA" id="ARBA00007738"/>
    </source>
</evidence>
<dbReference type="PRINTS" id="PR01270">
    <property type="entry name" value="HDASUPER"/>
</dbReference>
<dbReference type="InterPro" id="IPR000286">
    <property type="entry name" value="HDACs"/>
</dbReference>
<dbReference type="AlphaFoldDB" id="A0A0W8FHS3"/>
<dbReference type="InterPro" id="IPR037138">
    <property type="entry name" value="His_deacetylse_dom_sf"/>
</dbReference>
<protein>
    <recommendedName>
        <fullName evidence="2">histone deacetylase</fullName>
        <ecNumber evidence="2">3.5.1.98</ecNumber>
    </recommendedName>
</protein>
<dbReference type="EMBL" id="LNQE01001195">
    <property type="protein sequence ID" value="KUG20409.1"/>
    <property type="molecule type" value="Genomic_DNA"/>
</dbReference>
<gene>
    <name evidence="9" type="ORF">ASZ90_009865</name>
</gene>
<dbReference type="GO" id="GO:0040029">
    <property type="term" value="P:epigenetic regulation of gene expression"/>
    <property type="evidence" value="ECO:0007669"/>
    <property type="project" value="TreeGrafter"/>
</dbReference>
<keyword evidence="6" id="KW-0805">Transcription regulation</keyword>
<dbReference type="PANTHER" id="PTHR10625:SF5">
    <property type="entry name" value="HISTONE DEACETYLASE"/>
    <property type="match status" value="1"/>
</dbReference>
<dbReference type="PANTHER" id="PTHR10625">
    <property type="entry name" value="HISTONE DEACETYLASE HDAC1-RELATED"/>
    <property type="match status" value="1"/>
</dbReference>
<keyword evidence="5" id="KW-0156">Chromatin regulator</keyword>
<keyword evidence="3" id="KW-0678">Repressor</keyword>
<dbReference type="CDD" id="cd09992">
    <property type="entry name" value="HDAC_classII"/>
    <property type="match status" value="1"/>
</dbReference>
<keyword evidence="4 9" id="KW-0378">Hydrolase</keyword>
<accession>A0A0W8FHS3</accession>
<dbReference type="Pfam" id="PF00850">
    <property type="entry name" value="Hist_deacetyl"/>
    <property type="match status" value="1"/>
</dbReference>
<dbReference type="SUPFAM" id="SSF52768">
    <property type="entry name" value="Arginase/deacetylase"/>
    <property type="match status" value="1"/>
</dbReference>
<proteinExistence type="inferred from homology"/>
<evidence type="ECO:0000256" key="4">
    <source>
        <dbReference type="ARBA" id="ARBA00022801"/>
    </source>
</evidence>
<evidence type="ECO:0000256" key="5">
    <source>
        <dbReference type="ARBA" id="ARBA00022853"/>
    </source>
</evidence>
<sequence length="326" mass="34608">MITSGIFADHNDPGHPESNDRLVLALSGVPAGVKRIEAKPAAAEDLVRIHTPEHIAGIRALSSRCGQGRPFYLDPDTYVTSRSFEAAAAAAGAACMALERAESGEHCFALVRPPGHHAMPSRAMGFCLFNNVAIAVAGALKHLNRIAIVDWDVHHGNGTQAIFYGSDRVLYCSVHEMGNFPGTGWPAERGAGSGIGYTINAPLERRSGAADYRLVFEEVFLPAIDAFGPDLLVISAGQDTLFDDPLGSMALYPADYGAMTRMIMEAADLGVALVLEGGYSPSHGEAIAWIFRALSGDAVEWSAGAPKEHTRALCRLLCGSEEIPPV</sequence>
<evidence type="ECO:0000313" key="9">
    <source>
        <dbReference type="EMBL" id="KUG20409.1"/>
    </source>
</evidence>
<evidence type="ECO:0000256" key="7">
    <source>
        <dbReference type="ARBA" id="ARBA00023163"/>
    </source>
</evidence>
<evidence type="ECO:0000256" key="3">
    <source>
        <dbReference type="ARBA" id="ARBA00022491"/>
    </source>
</evidence>
<organism evidence="9">
    <name type="scientific">hydrocarbon metagenome</name>
    <dbReference type="NCBI Taxonomy" id="938273"/>
    <lineage>
        <taxon>unclassified sequences</taxon>
        <taxon>metagenomes</taxon>
        <taxon>ecological metagenomes</taxon>
    </lineage>
</organism>
<comment type="similarity">
    <text evidence="1">Belongs to the histone deacetylase family. HD type 2 subfamily.</text>
</comment>
<dbReference type="EC" id="3.5.1.98" evidence="2"/>
<dbReference type="GO" id="GO:0141221">
    <property type="term" value="F:histone deacetylase activity, hydrolytic mechanism"/>
    <property type="evidence" value="ECO:0007669"/>
    <property type="project" value="UniProtKB-EC"/>
</dbReference>
<evidence type="ECO:0000256" key="2">
    <source>
        <dbReference type="ARBA" id="ARBA00012111"/>
    </source>
</evidence>
<dbReference type="Gene3D" id="3.40.800.20">
    <property type="entry name" value="Histone deacetylase domain"/>
    <property type="match status" value="1"/>
</dbReference>
<dbReference type="GO" id="GO:0005737">
    <property type="term" value="C:cytoplasm"/>
    <property type="evidence" value="ECO:0007669"/>
    <property type="project" value="TreeGrafter"/>
</dbReference>
<dbReference type="InterPro" id="IPR023801">
    <property type="entry name" value="His_deacetylse_dom"/>
</dbReference>
<dbReference type="InterPro" id="IPR023696">
    <property type="entry name" value="Ureohydrolase_dom_sf"/>
</dbReference>
<feature type="domain" description="Histone deacetylase" evidence="8">
    <location>
        <begin position="15"/>
        <end position="286"/>
    </location>
</feature>
<reference evidence="9" key="1">
    <citation type="journal article" date="2015" name="Proc. Natl. Acad. Sci. U.S.A.">
        <title>Networks of energetic and metabolic interactions define dynamics in microbial communities.</title>
        <authorList>
            <person name="Embree M."/>
            <person name="Liu J.K."/>
            <person name="Al-Bassam M.M."/>
            <person name="Zengler K."/>
        </authorList>
    </citation>
    <scope>NUCLEOTIDE SEQUENCE</scope>
</reference>
<evidence type="ECO:0000256" key="6">
    <source>
        <dbReference type="ARBA" id="ARBA00023015"/>
    </source>
</evidence>
<name>A0A0W8FHS3_9ZZZZ</name>
<comment type="caution">
    <text evidence="9">The sequence shown here is derived from an EMBL/GenBank/DDBJ whole genome shotgun (WGS) entry which is preliminary data.</text>
</comment>
<evidence type="ECO:0000259" key="8">
    <source>
        <dbReference type="Pfam" id="PF00850"/>
    </source>
</evidence>